<dbReference type="AlphaFoldDB" id="A0A1U7CLC9"/>
<reference evidence="2" key="1">
    <citation type="submission" date="2016-12" db="EMBL/GenBank/DDBJ databases">
        <title>Comparative genomics of four Isosphaeraceae planctomycetes: a common pool of plasmids and glycoside hydrolase genes.</title>
        <authorList>
            <person name="Ivanova A."/>
        </authorList>
    </citation>
    <scope>NUCLEOTIDE SEQUENCE [LARGE SCALE GENOMIC DNA]</scope>
    <source>
        <strain evidence="2">PX4</strain>
    </source>
</reference>
<dbReference type="EMBL" id="CP019082">
    <property type="protein sequence ID" value="APW59742.1"/>
    <property type="molecule type" value="Genomic_DNA"/>
</dbReference>
<evidence type="ECO:0000313" key="1">
    <source>
        <dbReference type="EMBL" id="APW59742.1"/>
    </source>
</evidence>
<organism evidence="1 2">
    <name type="scientific">Paludisphaera borealis</name>
    <dbReference type="NCBI Taxonomy" id="1387353"/>
    <lineage>
        <taxon>Bacteria</taxon>
        <taxon>Pseudomonadati</taxon>
        <taxon>Planctomycetota</taxon>
        <taxon>Planctomycetia</taxon>
        <taxon>Isosphaerales</taxon>
        <taxon>Isosphaeraceae</taxon>
        <taxon>Paludisphaera</taxon>
    </lineage>
</organism>
<name>A0A1U7CLC9_9BACT</name>
<dbReference type="KEGG" id="pbor:BSF38_01173"/>
<dbReference type="STRING" id="1387353.BSF38_01173"/>
<sequence>MNSEEMLDFALGQLDDPRRRELEEAGRTDPEFAAKAHRVRHAVHQLVDDGYTFNPPAGLSHRTLALVAHSRSKGRSILDYVPVQVPFRWADFAVAASIFIAGLLTLMPAIQRSRERMNQAGCVFNLAQIGSSLAQYATLHPSYPYPPNDRADAHSGLFAAILHDAGMLTDLSVLDCPCNGKCAVHAAGRMDSFEQIDDLRKSDPAQYQKLVSWDYGYNAGYRRGSGRLGPLEARPASLIAVVADQPPQDAHLGVIDRNSPNHGGSGQNVLYSDGGVRWHSNRRISPNDLDLYLNNARQMQPGLNEHDAVVLPVMVPFVGSDNR</sequence>
<gene>
    <name evidence="1" type="ORF">BSF38_01173</name>
</gene>
<evidence type="ECO:0008006" key="3">
    <source>
        <dbReference type="Google" id="ProtNLM"/>
    </source>
</evidence>
<keyword evidence="2" id="KW-1185">Reference proteome</keyword>
<dbReference type="OrthoDB" id="277292at2"/>
<dbReference type="Proteomes" id="UP000186309">
    <property type="component" value="Chromosome"/>
</dbReference>
<accession>A0A1U7CLC9</accession>
<protein>
    <recommendedName>
        <fullName evidence="3">DUF1559 domain-containing protein</fullName>
    </recommendedName>
</protein>
<dbReference type="RefSeq" id="WP_076343896.1">
    <property type="nucleotide sequence ID" value="NZ_CP019082.1"/>
</dbReference>
<proteinExistence type="predicted"/>
<evidence type="ECO:0000313" key="2">
    <source>
        <dbReference type="Proteomes" id="UP000186309"/>
    </source>
</evidence>